<organism evidence="2 3">
    <name type="scientific">Nonomuraea typhae</name>
    <dbReference type="NCBI Taxonomy" id="2603600"/>
    <lineage>
        <taxon>Bacteria</taxon>
        <taxon>Bacillati</taxon>
        <taxon>Actinomycetota</taxon>
        <taxon>Actinomycetes</taxon>
        <taxon>Streptosporangiales</taxon>
        <taxon>Streptosporangiaceae</taxon>
        <taxon>Nonomuraea</taxon>
    </lineage>
</organism>
<dbReference type="Proteomes" id="UP001612741">
    <property type="component" value="Unassembled WGS sequence"/>
</dbReference>
<reference evidence="2 3" key="1">
    <citation type="submission" date="2024-10" db="EMBL/GenBank/DDBJ databases">
        <title>The Natural Products Discovery Center: Release of the First 8490 Sequenced Strains for Exploring Actinobacteria Biosynthetic Diversity.</title>
        <authorList>
            <person name="Kalkreuter E."/>
            <person name="Kautsar S.A."/>
            <person name="Yang D."/>
            <person name="Bader C.D."/>
            <person name="Teijaro C.N."/>
            <person name="Fluegel L."/>
            <person name="Davis C.M."/>
            <person name="Simpson J.R."/>
            <person name="Lauterbach L."/>
            <person name="Steele A.D."/>
            <person name="Gui C."/>
            <person name="Meng S."/>
            <person name="Li G."/>
            <person name="Viehrig K."/>
            <person name="Ye F."/>
            <person name="Su P."/>
            <person name="Kiefer A.F."/>
            <person name="Nichols A."/>
            <person name="Cepeda A.J."/>
            <person name="Yan W."/>
            <person name="Fan B."/>
            <person name="Jiang Y."/>
            <person name="Adhikari A."/>
            <person name="Zheng C.-J."/>
            <person name="Schuster L."/>
            <person name="Cowan T.M."/>
            <person name="Smanski M.J."/>
            <person name="Chevrette M.G."/>
            <person name="De Carvalho L.P.S."/>
            <person name="Shen B."/>
        </authorList>
    </citation>
    <scope>NUCLEOTIDE SEQUENCE [LARGE SCALE GENOMIC DNA]</scope>
    <source>
        <strain evidence="2 3">NPDC050545</strain>
    </source>
</reference>
<dbReference type="Gene3D" id="3.40.50.880">
    <property type="match status" value="1"/>
</dbReference>
<dbReference type="EMBL" id="JBITGY010000003">
    <property type="protein sequence ID" value="MFI6498069.1"/>
    <property type="molecule type" value="Genomic_DNA"/>
</dbReference>
<proteinExistence type="predicted"/>
<feature type="domain" description="DJ-1/PfpI" evidence="1">
    <location>
        <begin position="3"/>
        <end position="170"/>
    </location>
</feature>
<evidence type="ECO:0000313" key="2">
    <source>
        <dbReference type="EMBL" id="MFI6498069.1"/>
    </source>
</evidence>
<sequence length="200" mass="21640">MRRIYHAIYETMADWETGFATAHIRNGEYHKEPGRYELVTVGLTAEPVVSMGGLRMMPDVTLEAIEDPAMLILPGAALWDAGDELAPFAIKARELLEAGVPVAAICGATAGLARTGVFDTRKHTSAALPYLQMQQGYGGAGCYVDAPAVTDGNLITGNPVKPVDFAREIFARLDLYEPAILDAWYRLFAFGDASAFEALQ</sequence>
<protein>
    <submittedName>
        <fullName evidence="2">DJ-1/PfpI family protein</fullName>
    </submittedName>
</protein>
<dbReference type="InterPro" id="IPR002818">
    <property type="entry name" value="DJ-1/PfpI"/>
</dbReference>
<name>A0ABW7YQ79_9ACTN</name>
<evidence type="ECO:0000259" key="1">
    <source>
        <dbReference type="Pfam" id="PF01965"/>
    </source>
</evidence>
<dbReference type="SUPFAM" id="SSF52317">
    <property type="entry name" value="Class I glutamine amidotransferase-like"/>
    <property type="match status" value="1"/>
</dbReference>
<evidence type="ECO:0000313" key="3">
    <source>
        <dbReference type="Proteomes" id="UP001612741"/>
    </source>
</evidence>
<dbReference type="RefSeq" id="WP_397081329.1">
    <property type="nucleotide sequence ID" value="NZ_JBITGY010000003.1"/>
</dbReference>
<dbReference type="InterPro" id="IPR029062">
    <property type="entry name" value="Class_I_gatase-like"/>
</dbReference>
<comment type="caution">
    <text evidence="2">The sequence shown here is derived from an EMBL/GenBank/DDBJ whole genome shotgun (WGS) entry which is preliminary data.</text>
</comment>
<gene>
    <name evidence="2" type="ORF">ACIBG2_11815</name>
</gene>
<dbReference type="Pfam" id="PF01965">
    <property type="entry name" value="DJ-1_PfpI"/>
    <property type="match status" value="1"/>
</dbReference>
<accession>A0ABW7YQ79</accession>
<keyword evidence="3" id="KW-1185">Reference proteome</keyword>